<evidence type="ECO:0000313" key="2">
    <source>
        <dbReference type="EMBL" id="QCI69029.1"/>
    </source>
</evidence>
<dbReference type="PANTHER" id="PTHR23150">
    <property type="entry name" value="SULFATASE MODIFYING FACTOR 1, 2"/>
    <property type="match status" value="1"/>
</dbReference>
<gene>
    <name evidence="2" type="ORF">E8M01_03945</name>
</gene>
<proteinExistence type="predicted"/>
<evidence type="ECO:0000313" key="3">
    <source>
        <dbReference type="Proteomes" id="UP000298781"/>
    </source>
</evidence>
<dbReference type="InterPro" id="IPR042095">
    <property type="entry name" value="SUMF_sf"/>
</dbReference>
<dbReference type="InterPro" id="IPR005532">
    <property type="entry name" value="SUMF_dom"/>
</dbReference>
<dbReference type="Pfam" id="PF03781">
    <property type="entry name" value="FGE-sulfatase"/>
    <property type="match status" value="1"/>
</dbReference>
<dbReference type="KEGG" id="pstg:E8M01_03945"/>
<dbReference type="SUPFAM" id="SSF56436">
    <property type="entry name" value="C-type lectin-like"/>
    <property type="match status" value="1"/>
</dbReference>
<organism evidence="2 3">
    <name type="scientific">Phreatobacter stygius</name>
    <dbReference type="NCBI Taxonomy" id="1940610"/>
    <lineage>
        <taxon>Bacteria</taxon>
        <taxon>Pseudomonadati</taxon>
        <taxon>Pseudomonadota</taxon>
        <taxon>Alphaproteobacteria</taxon>
        <taxon>Hyphomicrobiales</taxon>
        <taxon>Phreatobacteraceae</taxon>
        <taxon>Phreatobacter</taxon>
    </lineage>
</organism>
<dbReference type="InterPro" id="IPR016187">
    <property type="entry name" value="CTDL_fold"/>
</dbReference>
<dbReference type="Gene3D" id="3.90.1580.10">
    <property type="entry name" value="paralog of FGE (formylglycine-generating enzyme)"/>
    <property type="match status" value="1"/>
</dbReference>
<protein>
    <submittedName>
        <fullName evidence="2">Formylglycine-generating enzyme family protein</fullName>
    </submittedName>
</protein>
<dbReference type="AlphaFoldDB" id="A0A4D7B5B2"/>
<feature type="domain" description="Sulfatase-modifying factor enzyme-like" evidence="1">
    <location>
        <begin position="10"/>
        <end position="224"/>
    </location>
</feature>
<evidence type="ECO:0000259" key="1">
    <source>
        <dbReference type="Pfam" id="PF03781"/>
    </source>
</evidence>
<dbReference type="EMBL" id="CP039690">
    <property type="protein sequence ID" value="QCI69029.1"/>
    <property type="molecule type" value="Genomic_DNA"/>
</dbReference>
<accession>A0A4D7B5B2</accession>
<dbReference type="PANTHER" id="PTHR23150:SF19">
    <property type="entry name" value="FORMYLGLYCINE-GENERATING ENZYME"/>
    <property type="match status" value="1"/>
</dbReference>
<keyword evidence="3" id="KW-1185">Reference proteome</keyword>
<dbReference type="GO" id="GO:0120147">
    <property type="term" value="F:formylglycine-generating oxidase activity"/>
    <property type="evidence" value="ECO:0007669"/>
    <property type="project" value="TreeGrafter"/>
</dbReference>
<name>A0A4D7B5B2_9HYPH</name>
<dbReference type="OrthoDB" id="9768004at2"/>
<reference evidence="2 3" key="1">
    <citation type="submission" date="2019-04" db="EMBL/GenBank/DDBJ databases">
        <title>Phreatobacter aquaticus sp. nov.</title>
        <authorList>
            <person name="Choi A."/>
        </authorList>
    </citation>
    <scope>NUCLEOTIDE SEQUENCE [LARGE SCALE GENOMIC DNA]</scope>
    <source>
        <strain evidence="2 3">KCTC 52518</strain>
    </source>
</reference>
<dbReference type="Proteomes" id="UP000298781">
    <property type="component" value="Chromosome"/>
</dbReference>
<sequence length="226" mass="25629">MYRPGGDVTCQDMLEIPGGDVGLRDDRTKRQWNVAIQPFMLARYPVTQAFYRAVTAQSPAVFKGDHYPVENVSWFDAIRFCNRLSGEAGLRESYRIGSDGEDVSLRPDGDGYRLPSEAEWEYACRAGTGKVRYGELDDIAWYRGNSGNQVQAVGQKQPNAWGLHDMLGNVWEWCWDQYDPAVYGPYRVFRGGGWADAERGCLATNRRRSHPTFRIDDLGFRIARSA</sequence>
<dbReference type="InterPro" id="IPR051043">
    <property type="entry name" value="Sulfatase_Mod_Factor_Kinase"/>
</dbReference>